<keyword evidence="3 6" id="KW-0812">Transmembrane</keyword>
<accession>A0A246GAF5</accession>
<dbReference type="AlphaFoldDB" id="A0A246GAF5"/>
<evidence type="ECO:0000256" key="3">
    <source>
        <dbReference type="ARBA" id="ARBA00022692"/>
    </source>
</evidence>
<name>A0A246GAF5_9FLAO</name>
<keyword evidence="5 6" id="KW-0472">Membrane</keyword>
<comment type="caution">
    <text evidence="9">The sequence shown here is derived from an EMBL/GenBank/DDBJ whole genome shotgun (WGS) entry which is preliminary data.</text>
</comment>
<gene>
    <name evidence="9" type="ORF">BWK62_08500</name>
</gene>
<reference evidence="9 10" key="1">
    <citation type="journal article" date="2017" name="Infect. Genet. Evol.">
        <title>Comparative genome analysis of fish pathogen Flavobacterium columnare reveals extensive sequence diversity within the species.</title>
        <authorList>
            <person name="Kayansamruaj P."/>
            <person name="Dong H.T."/>
            <person name="Hirono I."/>
            <person name="Kondo H."/>
            <person name="Senapin S."/>
            <person name="Rodkhum C."/>
        </authorList>
    </citation>
    <scope>NUCLEOTIDE SEQUENCE [LARGE SCALE GENOMIC DNA]</scope>
    <source>
        <strain evidence="9 10">1214</strain>
    </source>
</reference>
<feature type="transmembrane region" description="Helical" evidence="6">
    <location>
        <begin position="7"/>
        <end position="25"/>
    </location>
</feature>
<feature type="transmembrane region" description="Helical" evidence="6">
    <location>
        <begin position="258"/>
        <end position="281"/>
    </location>
</feature>
<comment type="subcellular location">
    <subcellularLocation>
        <location evidence="1">Cell membrane</location>
        <topology evidence="1">Multi-pass membrane protein</topology>
    </subcellularLocation>
</comment>
<dbReference type="InterPro" id="IPR052159">
    <property type="entry name" value="Competence_DNA_uptake"/>
</dbReference>
<feature type="transmembrane region" description="Helical" evidence="6">
    <location>
        <begin position="384"/>
        <end position="409"/>
    </location>
</feature>
<feature type="transmembrane region" description="Helical" evidence="6">
    <location>
        <begin position="62"/>
        <end position="79"/>
    </location>
</feature>
<evidence type="ECO:0000256" key="4">
    <source>
        <dbReference type="ARBA" id="ARBA00022989"/>
    </source>
</evidence>
<feature type="domain" description="ComEC/Rec2-related protein" evidence="7">
    <location>
        <begin position="234"/>
        <end position="504"/>
    </location>
</feature>
<evidence type="ECO:0000256" key="6">
    <source>
        <dbReference type="SAM" id="Phobius"/>
    </source>
</evidence>
<feature type="transmembrane region" description="Helical" evidence="6">
    <location>
        <begin position="507"/>
        <end position="526"/>
    </location>
</feature>
<dbReference type="Pfam" id="PF03772">
    <property type="entry name" value="Competence"/>
    <property type="match status" value="1"/>
</dbReference>
<feature type="domain" description="DUF4131" evidence="8">
    <location>
        <begin position="35"/>
        <end position="192"/>
    </location>
</feature>
<dbReference type="InterPro" id="IPR025405">
    <property type="entry name" value="DUF4131"/>
</dbReference>
<sequence length="679" mass="78716">MKLYQFPLIKSVFWLIMGIILFHFFRFNFIAITFAWILLILSSLILSVVFSKNQKGQLEVSILISLVFAISGVFISMLHEDTFRLTHFTHFNSYNKKVYIKAEVYERLKNTVSRDRYVISIQSINQKKSSGKVILNIRKNKHEKRGLTVGSVLLIKGEIRPIQSIINPGQFDYAAYLKTKNIYGQLYIAQQDFKKIKVTVKSLRYYTAQFRDRIVNKLRNDGFPEKELAVLTALIIGQQQELDPDLIKAYQYAGVVHMLSISGLHVGILYLLLDFIFLLFLKDKRYKLLKLFFVLLGLWGFAFVAGLAASVVRSTVMFSMLAIGSSFNKQVNVYNTLAASILLILIVQPFFLFDIGFQLSYLAVGFIISLQPVLIKLWNPKNKILIFFWNLFIVSLVAQVGTLPLSLYYFHQIPGLFFVANLLTIPLLEYIIMPLGVLVVLLASLDYTFYGLVKILVETIQIMNSIIERIASFQNFIWETIPFSIDLMLFSYAIIIIFFVWIQRPRFKVLITFFSFLLLFQFTLLFKKIEASNQEKLIVFHLPGQRLIGFAKGRTTFVYFNTLMNKGNYIERLLKDYEVQSFNSTIEKKKEQDVFLISGKKVLLIDSDSFMLNKKNVDFLILSNSPKINLERILMQYTPKKVIIDGSNFKSYIKRFEETCIKRKIPFHNTFEKGSCIIE</sequence>
<feature type="transmembrane region" description="Helical" evidence="6">
    <location>
        <begin position="359"/>
        <end position="378"/>
    </location>
</feature>
<evidence type="ECO:0008006" key="11">
    <source>
        <dbReference type="Google" id="ProtNLM"/>
    </source>
</evidence>
<evidence type="ECO:0000256" key="2">
    <source>
        <dbReference type="ARBA" id="ARBA00022475"/>
    </source>
</evidence>
<keyword evidence="2" id="KW-1003">Cell membrane</keyword>
<evidence type="ECO:0000256" key="1">
    <source>
        <dbReference type="ARBA" id="ARBA00004651"/>
    </source>
</evidence>
<evidence type="ECO:0000259" key="7">
    <source>
        <dbReference type="Pfam" id="PF03772"/>
    </source>
</evidence>
<feature type="transmembrane region" description="Helical" evidence="6">
    <location>
        <begin position="332"/>
        <end position="352"/>
    </location>
</feature>
<dbReference type="NCBIfam" id="TIGR00360">
    <property type="entry name" value="ComEC_N-term"/>
    <property type="match status" value="1"/>
</dbReference>
<dbReference type="PANTHER" id="PTHR30619">
    <property type="entry name" value="DNA INTERNALIZATION/COMPETENCE PROTEIN COMEC/REC2"/>
    <property type="match status" value="1"/>
</dbReference>
<dbReference type="InterPro" id="IPR004477">
    <property type="entry name" value="ComEC_N"/>
</dbReference>
<evidence type="ECO:0000259" key="8">
    <source>
        <dbReference type="Pfam" id="PF13567"/>
    </source>
</evidence>
<feature type="transmembrane region" description="Helical" evidence="6">
    <location>
        <begin position="288"/>
        <end position="312"/>
    </location>
</feature>
<dbReference type="Proteomes" id="UP000198034">
    <property type="component" value="Unassembled WGS sequence"/>
</dbReference>
<feature type="transmembrane region" description="Helical" evidence="6">
    <location>
        <begin position="31"/>
        <end position="50"/>
    </location>
</feature>
<protein>
    <recommendedName>
        <fullName evidence="11">Competence protein ComEC</fullName>
    </recommendedName>
</protein>
<dbReference type="GO" id="GO:0005886">
    <property type="term" value="C:plasma membrane"/>
    <property type="evidence" value="ECO:0007669"/>
    <property type="project" value="UniProtKB-SubCell"/>
</dbReference>
<keyword evidence="4 6" id="KW-1133">Transmembrane helix</keyword>
<dbReference type="Pfam" id="PF13567">
    <property type="entry name" value="DUF4131"/>
    <property type="match status" value="1"/>
</dbReference>
<proteinExistence type="predicted"/>
<evidence type="ECO:0000256" key="5">
    <source>
        <dbReference type="ARBA" id="ARBA00023136"/>
    </source>
</evidence>
<evidence type="ECO:0000313" key="9">
    <source>
        <dbReference type="EMBL" id="OWP76980.1"/>
    </source>
</evidence>
<organism evidence="9 10">
    <name type="scientific">Flavobacterium columnare</name>
    <dbReference type="NCBI Taxonomy" id="996"/>
    <lineage>
        <taxon>Bacteria</taxon>
        <taxon>Pseudomonadati</taxon>
        <taxon>Bacteroidota</taxon>
        <taxon>Flavobacteriia</taxon>
        <taxon>Flavobacteriales</taxon>
        <taxon>Flavobacteriaceae</taxon>
        <taxon>Flavobacterium</taxon>
    </lineage>
</organism>
<dbReference type="EMBL" id="MTCY01000021">
    <property type="protein sequence ID" value="OWP76980.1"/>
    <property type="molecule type" value="Genomic_DNA"/>
</dbReference>
<feature type="transmembrane region" description="Helical" evidence="6">
    <location>
        <begin position="476"/>
        <end position="501"/>
    </location>
</feature>
<evidence type="ECO:0000313" key="10">
    <source>
        <dbReference type="Proteomes" id="UP000198034"/>
    </source>
</evidence>
<feature type="transmembrane region" description="Helical" evidence="6">
    <location>
        <begin position="416"/>
        <end position="441"/>
    </location>
</feature>
<dbReference type="PANTHER" id="PTHR30619:SF1">
    <property type="entry name" value="RECOMBINATION PROTEIN 2"/>
    <property type="match status" value="1"/>
</dbReference>